<organism evidence="2 3">
    <name type="scientific">Seonamhaeicola marinus</name>
    <dbReference type="NCBI Taxonomy" id="1912246"/>
    <lineage>
        <taxon>Bacteria</taxon>
        <taxon>Pseudomonadati</taxon>
        <taxon>Bacteroidota</taxon>
        <taxon>Flavobacteriia</taxon>
        <taxon>Flavobacteriales</taxon>
        <taxon>Flavobacteriaceae</taxon>
    </lineage>
</organism>
<dbReference type="OrthoDB" id="1467832at2"/>
<feature type="transmembrane region" description="Helical" evidence="1">
    <location>
        <begin position="72"/>
        <end position="92"/>
    </location>
</feature>
<sequence>MKFYSKSLKEFSSNMELYVPLSIIFQSCVGSIAAMYVLMNSKAASFLLELTLCVSVTMLYNAFIMAQIKKKWIFNLLLVSVLLNIFLIILNVNRL</sequence>
<keyword evidence="1" id="KW-1133">Transmembrane helix</keyword>
<evidence type="ECO:0000313" key="2">
    <source>
        <dbReference type="EMBL" id="TYA78431.1"/>
    </source>
</evidence>
<feature type="transmembrane region" description="Helical" evidence="1">
    <location>
        <begin position="46"/>
        <end position="66"/>
    </location>
</feature>
<accession>A0A5D0I6C4</accession>
<proteinExistence type="predicted"/>
<gene>
    <name evidence="2" type="ORF">FUA24_08725</name>
</gene>
<dbReference type="PROSITE" id="PS51257">
    <property type="entry name" value="PROKAR_LIPOPROTEIN"/>
    <property type="match status" value="1"/>
</dbReference>
<comment type="caution">
    <text evidence="2">The sequence shown here is derived from an EMBL/GenBank/DDBJ whole genome shotgun (WGS) entry which is preliminary data.</text>
</comment>
<keyword evidence="1" id="KW-0812">Transmembrane</keyword>
<evidence type="ECO:0000256" key="1">
    <source>
        <dbReference type="SAM" id="Phobius"/>
    </source>
</evidence>
<feature type="transmembrane region" description="Helical" evidence="1">
    <location>
        <begin position="17"/>
        <end position="39"/>
    </location>
</feature>
<dbReference type="RefSeq" id="WP_148541422.1">
    <property type="nucleotide sequence ID" value="NZ_VSDQ01000577.1"/>
</dbReference>
<keyword evidence="1" id="KW-0472">Membrane</keyword>
<keyword evidence="3" id="KW-1185">Reference proteome</keyword>
<dbReference type="EMBL" id="VSDQ01000577">
    <property type="protein sequence ID" value="TYA78431.1"/>
    <property type="molecule type" value="Genomic_DNA"/>
</dbReference>
<dbReference type="AlphaFoldDB" id="A0A5D0I6C4"/>
<evidence type="ECO:0000313" key="3">
    <source>
        <dbReference type="Proteomes" id="UP000323930"/>
    </source>
</evidence>
<dbReference type="Proteomes" id="UP000323930">
    <property type="component" value="Unassembled WGS sequence"/>
</dbReference>
<reference evidence="2 3" key="1">
    <citation type="submission" date="2019-08" db="EMBL/GenBank/DDBJ databases">
        <title>Seonamhaeicola sediminis sp. nov., isolated from marine sediment.</title>
        <authorList>
            <person name="Cao W.R."/>
        </authorList>
    </citation>
    <scope>NUCLEOTIDE SEQUENCE [LARGE SCALE GENOMIC DNA]</scope>
    <source>
        <strain evidence="2 3">B011</strain>
    </source>
</reference>
<protein>
    <submittedName>
        <fullName evidence="2">Uncharacterized protein</fullName>
    </submittedName>
</protein>
<name>A0A5D0I6C4_9FLAO</name>